<keyword evidence="2" id="KW-1185">Reference proteome</keyword>
<reference evidence="1 2" key="1">
    <citation type="submission" date="2016-10" db="EMBL/GenBank/DDBJ databases">
        <authorList>
            <person name="de Groot N.N."/>
        </authorList>
    </citation>
    <scope>NUCLEOTIDE SEQUENCE [LARGE SCALE GENOMIC DNA]</scope>
    <source>
        <strain evidence="1 2">HL3</strain>
    </source>
</reference>
<proteinExistence type="predicted"/>
<accession>A0A1I1QL58</accession>
<evidence type="ECO:0008006" key="3">
    <source>
        <dbReference type="Google" id="ProtNLM"/>
    </source>
</evidence>
<dbReference type="RefSeq" id="WP_093427820.1">
    <property type="nucleotide sequence ID" value="NZ_FOMJ01000003.1"/>
</dbReference>
<sequence>MNTEREFGKLLKALPQGVLGELLLHGDDAVWAAIAAHASTLPEDVVETLATSHNESVQQNLARQAADLPEGALYMLLATTSTEEIRGLVFQARHQLRTDIRHFLEETENLPASA</sequence>
<dbReference type="InterPro" id="IPR011989">
    <property type="entry name" value="ARM-like"/>
</dbReference>
<dbReference type="AlphaFoldDB" id="A0A1I1QL58"/>
<dbReference type="EMBL" id="FOMJ01000003">
    <property type="protein sequence ID" value="SFD22846.1"/>
    <property type="molecule type" value="Genomic_DNA"/>
</dbReference>
<evidence type="ECO:0000313" key="1">
    <source>
        <dbReference type="EMBL" id="SFD22846.1"/>
    </source>
</evidence>
<gene>
    <name evidence="1" type="ORF">SAMN05660831_01156</name>
</gene>
<dbReference type="Proteomes" id="UP000198611">
    <property type="component" value="Unassembled WGS sequence"/>
</dbReference>
<evidence type="ECO:0000313" key="2">
    <source>
        <dbReference type="Proteomes" id="UP000198611"/>
    </source>
</evidence>
<protein>
    <recommendedName>
        <fullName evidence="3">MgtE intracellular N domain-containing protein</fullName>
    </recommendedName>
</protein>
<organism evidence="1 2">
    <name type="scientific">Thiohalospira halophila DSM 15071</name>
    <dbReference type="NCBI Taxonomy" id="1123397"/>
    <lineage>
        <taxon>Bacteria</taxon>
        <taxon>Pseudomonadati</taxon>
        <taxon>Pseudomonadota</taxon>
        <taxon>Gammaproteobacteria</taxon>
        <taxon>Thiohalospirales</taxon>
        <taxon>Thiohalospiraceae</taxon>
        <taxon>Thiohalospira</taxon>
    </lineage>
</organism>
<dbReference type="Gene3D" id="1.25.10.10">
    <property type="entry name" value="Leucine-rich Repeat Variant"/>
    <property type="match status" value="1"/>
</dbReference>
<name>A0A1I1QL58_9GAMM</name>